<dbReference type="EMBL" id="CVRI01000047">
    <property type="protein sequence ID" value="CRK97194.1"/>
    <property type="molecule type" value="Genomic_DNA"/>
</dbReference>
<name>A0A1J1IBS1_9DIPT</name>
<dbReference type="Proteomes" id="UP000183832">
    <property type="component" value="Unassembled WGS sequence"/>
</dbReference>
<evidence type="ECO:0000256" key="1">
    <source>
        <dbReference type="SAM" id="MobiDB-lite"/>
    </source>
</evidence>
<keyword evidence="3" id="KW-1185">Reference proteome</keyword>
<dbReference type="OrthoDB" id="10517416at2759"/>
<dbReference type="AlphaFoldDB" id="A0A1J1IBS1"/>
<gene>
    <name evidence="2" type="ORF">CLUMA_CG010591</name>
</gene>
<sequence>MCQWRSLTCHPGTFTLPDIHDVPEIKNLIEKNSKATSYNLITDYGKSTAAITTTTVTPPTTNIHPMRITVKDAIPVHESGSSYLDNHHYNHHQSYHHPLSNGGIIFAITPNQGSSTTTQMLTTGHQRNLLPVPPQPVLMQYLSPNGTPHHTSIQYVQLIRPVMMIPAKPYLPAKPLTDIKTSAKPSPTYKPKPFIHTSYGPYLRSSINAAYSSPIPVFFKNDLQQGTTRRPLIDFGLNLHEYLPSFETLSQHISSILSSRSSAASQLSPHSYNPTKFQRPAQRA</sequence>
<protein>
    <submittedName>
        <fullName evidence="2">CLUMA_CG010591, isoform A</fullName>
    </submittedName>
</protein>
<organism evidence="2 3">
    <name type="scientific">Clunio marinus</name>
    <dbReference type="NCBI Taxonomy" id="568069"/>
    <lineage>
        <taxon>Eukaryota</taxon>
        <taxon>Metazoa</taxon>
        <taxon>Ecdysozoa</taxon>
        <taxon>Arthropoda</taxon>
        <taxon>Hexapoda</taxon>
        <taxon>Insecta</taxon>
        <taxon>Pterygota</taxon>
        <taxon>Neoptera</taxon>
        <taxon>Endopterygota</taxon>
        <taxon>Diptera</taxon>
        <taxon>Nematocera</taxon>
        <taxon>Chironomoidea</taxon>
        <taxon>Chironomidae</taxon>
        <taxon>Clunio</taxon>
    </lineage>
</organism>
<evidence type="ECO:0000313" key="3">
    <source>
        <dbReference type="Proteomes" id="UP000183832"/>
    </source>
</evidence>
<proteinExistence type="predicted"/>
<reference evidence="2 3" key="1">
    <citation type="submission" date="2015-04" db="EMBL/GenBank/DDBJ databases">
        <authorList>
            <person name="Syromyatnikov M.Y."/>
            <person name="Popov V.N."/>
        </authorList>
    </citation>
    <scope>NUCLEOTIDE SEQUENCE [LARGE SCALE GENOMIC DNA]</scope>
</reference>
<feature type="region of interest" description="Disordered" evidence="1">
    <location>
        <begin position="264"/>
        <end position="284"/>
    </location>
</feature>
<accession>A0A1J1IBS1</accession>
<evidence type="ECO:0000313" key="2">
    <source>
        <dbReference type="EMBL" id="CRK97194.1"/>
    </source>
</evidence>